<gene>
    <name evidence="10" type="ORF">Msub_10448</name>
</gene>
<dbReference type="EMBL" id="LFBU01000001">
    <property type="protein sequence ID" value="KMQ74269.1"/>
    <property type="molecule type" value="Genomic_DNA"/>
</dbReference>
<evidence type="ECO:0000256" key="5">
    <source>
        <dbReference type="ARBA" id="ARBA00022991"/>
    </source>
</evidence>
<evidence type="ECO:0000256" key="7">
    <source>
        <dbReference type="ARBA" id="ARBA00034247"/>
    </source>
</evidence>
<evidence type="ECO:0000313" key="11">
    <source>
        <dbReference type="Proteomes" id="UP000036102"/>
    </source>
</evidence>
<dbReference type="InterPro" id="IPR043128">
    <property type="entry name" value="Rev_trsase/Diguanyl_cyclase"/>
</dbReference>
<evidence type="ECO:0000256" key="1">
    <source>
        <dbReference type="ARBA" id="ARBA00001946"/>
    </source>
</evidence>
<comment type="catalytic activity">
    <reaction evidence="7">
        <text>2 GTP = 3',3'-c-di-GMP + 2 diphosphate</text>
        <dbReference type="Rhea" id="RHEA:24898"/>
        <dbReference type="ChEBI" id="CHEBI:33019"/>
        <dbReference type="ChEBI" id="CHEBI:37565"/>
        <dbReference type="ChEBI" id="CHEBI:58805"/>
        <dbReference type="EC" id="2.7.7.65"/>
    </reaction>
</comment>
<dbReference type="Pfam" id="PF00990">
    <property type="entry name" value="GGDEF"/>
    <property type="match status" value="1"/>
</dbReference>
<dbReference type="EC" id="2.7.7.65" evidence="2"/>
<dbReference type="InterPro" id="IPR000160">
    <property type="entry name" value="GGDEF_dom"/>
</dbReference>
<evidence type="ECO:0000256" key="2">
    <source>
        <dbReference type="ARBA" id="ARBA00012528"/>
    </source>
</evidence>
<dbReference type="AlphaFoldDB" id="A0A0J7J8I3"/>
<dbReference type="InterPro" id="IPR003018">
    <property type="entry name" value="GAF"/>
</dbReference>
<keyword evidence="11" id="KW-1185">Reference proteome</keyword>
<keyword evidence="5" id="KW-0157">Chromophore</keyword>
<organism evidence="10 11">
    <name type="scientific">Marinobacter subterrani</name>
    <dbReference type="NCBI Taxonomy" id="1658765"/>
    <lineage>
        <taxon>Bacteria</taxon>
        <taxon>Pseudomonadati</taxon>
        <taxon>Pseudomonadota</taxon>
        <taxon>Gammaproteobacteria</taxon>
        <taxon>Pseudomonadales</taxon>
        <taxon>Marinobacteraceae</taxon>
        <taxon>Marinobacter</taxon>
    </lineage>
</organism>
<dbReference type="NCBIfam" id="TIGR00254">
    <property type="entry name" value="GGDEF"/>
    <property type="match status" value="1"/>
</dbReference>
<dbReference type="CDD" id="cd01949">
    <property type="entry name" value="GGDEF"/>
    <property type="match status" value="1"/>
</dbReference>
<keyword evidence="4" id="KW-0716">Sensory transduction</keyword>
<dbReference type="Pfam" id="PF08446">
    <property type="entry name" value="PAS_2"/>
    <property type="match status" value="1"/>
</dbReference>
<dbReference type="PROSITE" id="PS50046">
    <property type="entry name" value="PHYTOCHROME_2"/>
    <property type="match status" value="1"/>
</dbReference>
<dbReference type="InterPro" id="IPR043150">
    <property type="entry name" value="Phytochrome_PHY_sf"/>
</dbReference>
<dbReference type="GO" id="GO:1902201">
    <property type="term" value="P:negative regulation of bacterial-type flagellum-dependent cell motility"/>
    <property type="evidence" value="ECO:0007669"/>
    <property type="project" value="TreeGrafter"/>
</dbReference>
<sequence length="718" mass="79079">MPQGRGSGPQFFFMREPQLTLNPDRFPEVPDALHSRPEYPLPDTSLRIQPCGCLLVLDSALSRILQCSANTGLFLNAPAETLLGEQPAQVLGRRLTGKLRSELRANERLSGPLSLQKEIDGRKTRLQVNAFRSGTIVVVEVEPITPLGNRRLMGTVNQWLTRLSRAETPDSLMDTLVTGVRDITRFERALVFHFDGEGHGVCLAENLAKGLSPVLGQRFAASDYPAEQREKFAVREVRSIPDLNAAPVTVLSWQTVSEATVARIDASGTVLRAPSRRQRNFLDDFNACSLLSIAIVGQSGLWGMVTCISETPTPLPPTLRDAARTLVSMATQRLFLIKARMESRFLLQVQESRDCLVEDVRAGLSPAGMLDKYGKDWLSLFRSDGLACVNRGEISAYGATPPLKSIARLARGLAHRHGQGAWASSRLRHAPLAKGLALNGCCGLLAVPLPGDDAQGWLMLFRPEHDRSFYWAGRPEADALISTPAPGQDLHRTFRTWQEEVRGTGEPWKPVECQAAVDLGEDVALVASASEITRLNQMLRGEQQALAMANDKLREAVSHDSLTGIWNRYRIEQELDKELAKARRQKSPFCVPLLDIDHFKQVNDNQGHETGDELLRHIACEVTGVLRQEDAIGRWGGEEFVVVSTGASRVDGLILAERIRKAISEVSIKQLPEGVTASIGVATWRPEDSRKELVARADKAMYAAKTGGRNRTETDQGL</sequence>
<protein>
    <recommendedName>
        <fullName evidence="2">diguanylate cyclase</fullName>
        <ecNumber evidence="2">2.7.7.65</ecNumber>
    </recommendedName>
</protein>
<dbReference type="Gene3D" id="3.30.450.270">
    <property type="match status" value="1"/>
</dbReference>
<dbReference type="Gene3D" id="3.30.450.40">
    <property type="match status" value="1"/>
</dbReference>
<dbReference type="GO" id="GO:0009881">
    <property type="term" value="F:photoreceptor activity"/>
    <property type="evidence" value="ECO:0007669"/>
    <property type="project" value="UniProtKB-KW"/>
</dbReference>
<dbReference type="GO" id="GO:0005886">
    <property type="term" value="C:plasma membrane"/>
    <property type="evidence" value="ECO:0007669"/>
    <property type="project" value="TreeGrafter"/>
</dbReference>
<evidence type="ECO:0000256" key="3">
    <source>
        <dbReference type="ARBA" id="ARBA00022543"/>
    </source>
</evidence>
<dbReference type="SUPFAM" id="SSF55781">
    <property type="entry name" value="GAF domain-like"/>
    <property type="match status" value="2"/>
</dbReference>
<evidence type="ECO:0000313" key="10">
    <source>
        <dbReference type="EMBL" id="KMQ74269.1"/>
    </source>
</evidence>
<dbReference type="SUPFAM" id="SSF55073">
    <property type="entry name" value="Nucleotide cyclase"/>
    <property type="match status" value="1"/>
</dbReference>
<dbReference type="InterPro" id="IPR050469">
    <property type="entry name" value="Diguanylate_Cyclase"/>
</dbReference>
<reference evidence="10 11" key="1">
    <citation type="submission" date="2015-06" db="EMBL/GenBank/DDBJ databases">
        <title>Marinobacter subterrani, a genetically tractable neutrophilic iron-oxidizing strain isolated from the Soudan Iron Mine.</title>
        <authorList>
            <person name="Bonis B.M."/>
            <person name="Gralnick J.A."/>
        </authorList>
    </citation>
    <scope>NUCLEOTIDE SEQUENCE [LARGE SCALE GENOMIC DNA]</scope>
    <source>
        <strain evidence="10 11">JG233</strain>
    </source>
</reference>
<dbReference type="Pfam" id="PF00360">
    <property type="entry name" value="PHY"/>
    <property type="match status" value="1"/>
</dbReference>
<keyword evidence="6" id="KW-0675">Receptor</keyword>
<feature type="domain" description="GGDEF" evidence="9">
    <location>
        <begin position="587"/>
        <end position="717"/>
    </location>
</feature>
<evidence type="ECO:0000256" key="6">
    <source>
        <dbReference type="ARBA" id="ARBA00023170"/>
    </source>
</evidence>
<comment type="cofactor">
    <cofactor evidence="1">
        <name>Mg(2+)</name>
        <dbReference type="ChEBI" id="CHEBI:18420"/>
    </cofactor>
</comment>
<dbReference type="InterPro" id="IPR013654">
    <property type="entry name" value="PAS_2"/>
</dbReference>
<dbReference type="Pfam" id="PF01590">
    <property type="entry name" value="GAF"/>
    <property type="match status" value="1"/>
</dbReference>
<dbReference type="InterPro" id="IPR029787">
    <property type="entry name" value="Nucleotide_cyclase"/>
</dbReference>
<dbReference type="FunFam" id="3.30.70.270:FF:000001">
    <property type="entry name" value="Diguanylate cyclase domain protein"/>
    <property type="match status" value="1"/>
</dbReference>
<dbReference type="InterPro" id="IPR035965">
    <property type="entry name" value="PAS-like_dom_sf"/>
</dbReference>
<dbReference type="InterPro" id="IPR029016">
    <property type="entry name" value="GAF-like_dom_sf"/>
</dbReference>
<dbReference type="GO" id="GO:0052621">
    <property type="term" value="F:diguanylate cyclase activity"/>
    <property type="evidence" value="ECO:0007669"/>
    <property type="project" value="UniProtKB-EC"/>
</dbReference>
<evidence type="ECO:0000259" key="9">
    <source>
        <dbReference type="PROSITE" id="PS50887"/>
    </source>
</evidence>
<dbReference type="Gene3D" id="3.30.70.270">
    <property type="match status" value="1"/>
</dbReference>
<dbReference type="GO" id="GO:0043709">
    <property type="term" value="P:cell adhesion involved in single-species biofilm formation"/>
    <property type="evidence" value="ECO:0007669"/>
    <property type="project" value="TreeGrafter"/>
</dbReference>
<comment type="caution">
    <text evidence="10">The sequence shown here is derived from an EMBL/GenBank/DDBJ whole genome shotgun (WGS) entry which is preliminary data.</text>
</comment>
<dbReference type="InterPro" id="IPR016132">
    <property type="entry name" value="Phyto_chromo_attachment"/>
</dbReference>
<dbReference type="InterPro" id="IPR013515">
    <property type="entry name" value="Phytochrome_cen-reg"/>
</dbReference>
<dbReference type="Gene3D" id="3.30.450.20">
    <property type="entry name" value="PAS domain"/>
    <property type="match status" value="1"/>
</dbReference>
<evidence type="ECO:0000259" key="8">
    <source>
        <dbReference type="PROSITE" id="PS50046"/>
    </source>
</evidence>
<dbReference type="SMART" id="SM00267">
    <property type="entry name" value="GGDEF"/>
    <property type="match status" value="1"/>
</dbReference>
<dbReference type="GO" id="GO:0006355">
    <property type="term" value="P:regulation of DNA-templated transcription"/>
    <property type="evidence" value="ECO:0007669"/>
    <property type="project" value="InterPro"/>
</dbReference>
<dbReference type="GO" id="GO:0009584">
    <property type="term" value="P:detection of visible light"/>
    <property type="evidence" value="ECO:0007669"/>
    <property type="project" value="InterPro"/>
</dbReference>
<dbReference type="SUPFAM" id="SSF55785">
    <property type="entry name" value="PYP-like sensor domain (PAS domain)"/>
    <property type="match status" value="1"/>
</dbReference>
<dbReference type="PANTHER" id="PTHR45138:SF9">
    <property type="entry name" value="DIGUANYLATE CYCLASE DGCM-RELATED"/>
    <property type="match status" value="1"/>
</dbReference>
<keyword evidence="3" id="KW-0600">Photoreceptor protein</keyword>
<dbReference type="STRING" id="1658765.Msub_10448"/>
<dbReference type="Proteomes" id="UP000036102">
    <property type="component" value="Unassembled WGS sequence"/>
</dbReference>
<dbReference type="PATRIC" id="fig|1658765.3.peg.444"/>
<name>A0A0J7J8I3_9GAMM</name>
<evidence type="ECO:0000256" key="4">
    <source>
        <dbReference type="ARBA" id="ARBA00022606"/>
    </source>
</evidence>
<accession>A0A0J7J8I3</accession>
<feature type="domain" description="Phytochrome chromophore attachment site" evidence="8">
    <location>
        <begin position="168"/>
        <end position="332"/>
    </location>
</feature>
<dbReference type="PROSITE" id="PS50887">
    <property type="entry name" value="GGDEF"/>
    <property type="match status" value="1"/>
</dbReference>
<dbReference type="PANTHER" id="PTHR45138">
    <property type="entry name" value="REGULATORY COMPONENTS OF SENSORY TRANSDUCTION SYSTEM"/>
    <property type="match status" value="1"/>
</dbReference>
<proteinExistence type="predicted"/>